<evidence type="ECO:0008006" key="5">
    <source>
        <dbReference type="Google" id="ProtNLM"/>
    </source>
</evidence>
<evidence type="ECO:0000256" key="1">
    <source>
        <dbReference type="SAM" id="Coils"/>
    </source>
</evidence>
<feature type="compositionally biased region" description="Low complexity" evidence="2">
    <location>
        <begin position="453"/>
        <end position="484"/>
    </location>
</feature>
<dbReference type="GO" id="GO:0019901">
    <property type="term" value="F:protein kinase binding"/>
    <property type="evidence" value="ECO:0007669"/>
    <property type="project" value="InterPro"/>
</dbReference>
<dbReference type="GO" id="GO:0000307">
    <property type="term" value="C:cyclin-dependent protein kinase holoenzyme complex"/>
    <property type="evidence" value="ECO:0007669"/>
    <property type="project" value="TreeGrafter"/>
</dbReference>
<feature type="region of interest" description="Disordered" evidence="2">
    <location>
        <begin position="79"/>
        <end position="110"/>
    </location>
</feature>
<dbReference type="CDD" id="cd20557">
    <property type="entry name" value="CYCLIN_ScPCL1-like"/>
    <property type="match status" value="1"/>
</dbReference>
<evidence type="ECO:0000256" key="2">
    <source>
        <dbReference type="SAM" id="MobiDB-lite"/>
    </source>
</evidence>
<feature type="compositionally biased region" description="Low complexity" evidence="2">
    <location>
        <begin position="29"/>
        <end position="53"/>
    </location>
</feature>
<feature type="region of interest" description="Disordered" evidence="2">
    <location>
        <begin position="443"/>
        <end position="484"/>
    </location>
</feature>
<keyword evidence="1" id="KW-0175">Coiled coil</keyword>
<gene>
    <name evidence="3" type="ORF">BHE90_015927</name>
</gene>
<keyword evidence="4" id="KW-1185">Reference proteome</keyword>
<dbReference type="Pfam" id="PF08613">
    <property type="entry name" value="Cyclin"/>
    <property type="match status" value="1"/>
</dbReference>
<dbReference type="Proteomes" id="UP000287124">
    <property type="component" value="Unassembled WGS sequence"/>
</dbReference>
<dbReference type="GO" id="GO:0005634">
    <property type="term" value="C:nucleus"/>
    <property type="evidence" value="ECO:0007669"/>
    <property type="project" value="TreeGrafter"/>
</dbReference>
<sequence length="694" mass="75409">MKCDATLSPASLPTTHYAPYNASLASSASTSTSSVWSDTSSQNSDDTSASVHSSDSDSCESFFSAKASAADRVLNFRRHAQKPQTEAVPAELRQNPRRTSNGPKVRPSLVRQSDRKVNFVDSLVDSSTQIVEAIWPLSSVVCRSELGSKAVLPLRTFIQETLRRSRTSYSTLQVALYYLILIKPHVPTHNFTTEQPEDRHADRALQCGRRMFLAALILASKYLQDRNYSARAWSKISGLNTHEINQNEIAFLLAVNWKLHIADEVFQRWTDIVLKHTPPPSPPSPGGVSQLVTQQVADWKRIILGLNPQLTNLAGLIPAAPVAARSSDLCALSPRSILNLPQETRPSIVRDSAEPAPKSYNASMVMEPTPSVYTPGRVAPAPALGMLPTPRLTPQSSGLCTPAAGAASHILGKSSAMGLAMAQANNASATQYLDRIPMSITSSPQSYCPTRRSSLANSVSTASSPESMISDSSRSSRSSRSSSISSASSFASATLSSSKLGMQSRFRMSRLSNERLSQKPTIPSVPEDYDVHCYSSSPESYTGTVNKLGDWSMETPLARREQQLEDMTRDASDAARALQELQNYRAAEAVPTAFARTGSKRSRTASMDNGLQENVREMLNGHYYSTERPAWSDTLVRPRGHALESNFQVPVQPSLPGSGKRICCSAEAAQEYALSSVHSNMGLRGPGMWEGILN</sequence>
<reference evidence="3 4" key="1">
    <citation type="submission" date="2017-06" db="EMBL/GenBank/DDBJ databases">
        <title>Comparative genomic analysis of Ambrosia Fusariam Clade fungi.</title>
        <authorList>
            <person name="Stajich J.E."/>
            <person name="Carrillo J."/>
            <person name="Kijimoto T."/>
            <person name="Eskalen A."/>
            <person name="O'Donnell K."/>
            <person name="Kasson M."/>
        </authorList>
    </citation>
    <scope>NUCLEOTIDE SEQUENCE [LARGE SCALE GENOMIC DNA]</scope>
    <source>
        <strain evidence="3 4">UCR1854</strain>
    </source>
</reference>
<feature type="compositionally biased region" description="Polar residues" evidence="2">
    <location>
        <begin position="443"/>
        <end position="452"/>
    </location>
</feature>
<feature type="region of interest" description="Disordered" evidence="2">
    <location>
        <begin position="29"/>
        <end position="57"/>
    </location>
</feature>
<comment type="caution">
    <text evidence="3">The sequence shown here is derived from an EMBL/GenBank/DDBJ whole genome shotgun (WGS) entry which is preliminary data.</text>
</comment>
<dbReference type="GO" id="GO:0016538">
    <property type="term" value="F:cyclin-dependent protein serine/threonine kinase regulator activity"/>
    <property type="evidence" value="ECO:0007669"/>
    <property type="project" value="TreeGrafter"/>
</dbReference>
<proteinExistence type="predicted"/>
<protein>
    <recommendedName>
        <fullName evidence="5">Cyclin N-terminal domain-containing protein</fullName>
    </recommendedName>
</protein>
<dbReference type="AlphaFoldDB" id="A0A430L1T5"/>
<name>A0A430L1T5_9HYPO</name>
<dbReference type="PANTHER" id="PTHR15615">
    <property type="match status" value="1"/>
</dbReference>
<accession>A0A430L1T5</accession>
<dbReference type="InterPro" id="IPR013922">
    <property type="entry name" value="Cyclin_PHO80-like"/>
</dbReference>
<dbReference type="PANTHER" id="PTHR15615:SF36">
    <property type="entry name" value="PHO85 CYCLIN-5"/>
    <property type="match status" value="1"/>
</dbReference>
<feature type="coiled-coil region" evidence="1">
    <location>
        <begin position="557"/>
        <end position="584"/>
    </location>
</feature>
<evidence type="ECO:0000313" key="4">
    <source>
        <dbReference type="Proteomes" id="UP000287124"/>
    </source>
</evidence>
<dbReference type="Gene3D" id="1.10.472.10">
    <property type="entry name" value="Cyclin-like"/>
    <property type="match status" value="1"/>
</dbReference>
<dbReference type="EMBL" id="MIKF01000541">
    <property type="protein sequence ID" value="RTE69694.1"/>
    <property type="molecule type" value="Genomic_DNA"/>
</dbReference>
<organism evidence="3 4">
    <name type="scientific">Fusarium euwallaceae</name>
    <dbReference type="NCBI Taxonomy" id="1147111"/>
    <lineage>
        <taxon>Eukaryota</taxon>
        <taxon>Fungi</taxon>
        <taxon>Dikarya</taxon>
        <taxon>Ascomycota</taxon>
        <taxon>Pezizomycotina</taxon>
        <taxon>Sordariomycetes</taxon>
        <taxon>Hypocreomycetidae</taxon>
        <taxon>Hypocreales</taxon>
        <taxon>Nectriaceae</taxon>
        <taxon>Fusarium</taxon>
        <taxon>Fusarium solani species complex</taxon>
    </lineage>
</organism>
<evidence type="ECO:0000313" key="3">
    <source>
        <dbReference type="EMBL" id="RTE69694.1"/>
    </source>
</evidence>